<accession>A0A7G9LNN9</accession>
<gene>
    <name evidence="1" type="ORF">HOO34_00400</name>
</gene>
<evidence type="ECO:0000313" key="2">
    <source>
        <dbReference type="Proteomes" id="UP000515842"/>
    </source>
</evidence>
<dbReference type="RefSeq" id="WP_187474570.1">
    <property type="nucleotide sequence ID" value="NZ_CP060693.1"/>
</dbReference>
<dbReference type="Proteomes" id="UP000515842">
    <property type="component" value="Chromosome"/>
</dbReference>
<dbReference type="EMBL" id="CP060693">
    <property type="protein sequence ID" value="QNM90238.1"/>
    <property type="molecule type" value="Genomic_DNA"/>
</dbReference>
<evidence type="ECO:0000313" key="1">
    <source>
        <dbReference type="EMBL" id="QNM90238.1"/>
    </source>
</evidence>
<reference evidence="1 2" key="1">
    <citation type="journal article" date="2020" name="Front. Microbiol.">
        <title>Genomic Analysis and Antimicrobial Resistance of Aliarcobacter cryaerophilus Strains From German Water Poultry.</title>
        <authorList>
            <person name="Muller E."/>
            <person name="Hotzel H."/>
            <person name="Ahlers C."/>
            <person name="Hanel I."/>
            <person name="Tomaso H."/>
            <person name="Abdel-Glil M.Y."/>
        </authorList>
    </citation>
    <scope>NUCLEOTIDE SEQUENCE [LARGE SCALE GENOMIC DNA]</scope>
    <source>
        <strain evidence="1 2">16CS1285-4</strain>
    </source>
</reference>
<evidence type="ECO:0008006" key="3">
    <source>
        <dbReference type="Google" id="ProtNLM"/>
    </source>
</evidence>
<dbReference type="AlphaFoldDB" id="A0A7G9LNN9"/>
<proteinExistence type="predicted"/>
<organism evidence="1 2">
    <name type="scientific">Aliarcobacter cryaerophilus</name>
    <dbReference type="NCBI Taxonomy" id="28198"/>
    <lineage>
        <taxon>Bacteria</taxon>
        <taxon>Pseudomonadati</taxon>
        <taxon>Campylobacterota</taxon>
        <taxon>Epsilonproteobacteria</taxon>
        <taxon>Campylobacterales</taxon>
        <taxon>Arcobacteraceae</taxon>
        <taxon>Aliarcobacter</taxon>
    </lineage>
</organism>
<name>A0A7G9LNN9_9BACT</name>
<protein>
    <recommendedName>
        <fullName evidence="3">TnsE C-terminal domain-containing protein</fullName>
    </recommendedName>
</protein>
<sequence length="564" mass="66425">MSNHGSIIPEFMAQNQNDTFKLLFPLKLVLDEDRFGNSHFDVVIKNMTKNEVFSYKLSPELLFTHFPIEKSFANGKKNNFYKNKYIEEKSFFINTSILNETNTKRLHQILDEKDIVSLIGWKRTFLNDAKYANCYLIKQDDIQIILPHFAIAIYYYFRFTEMREAVLDCNLDSLYKFCCDDRDDAKIVLNTPRTDEDAAFIYRFACQNTARNAFDNMGKYVHHYLNYMRNLEKVVDSIPIKATFPVKGKFQIDTRVNTFTNNETKEKFYFIYEIVNDYSDIGFNKFTKIIERNKYIPNINNIDNLPKVDKEVPHNTTEVLKPVPATKKYTQTQHQKDRKKTCGSLNNIEIDSKVVTQEIIKDLLKIYQESESKDEIDQSLTDSGTKGEKTVRKVVISSSFEKIEIKPLNEIDNFVVFRQYLNFLQKQSNIENLYSSDVKYIPEFTIKKDNKEKINPKCKINKRARQYLTTTFKYTDSYIGLIELENYPSSAASSWVIISNSHITEDIFNSFIELYFKEDKTISDMIEKHKKTNPKFTKKNHERNKIFDDIQLAKWYIGLVAKIR</sequence>